<dbReference type="AlphaFoldDB" id="A0A5C6B3H1"/>
<comment type="caution">
    <text evidence="1">The sequence shown here is derived from an EMBL/GenBank/DDBJ whole genome shotgun (WGS) entry which is preliminary data.</text>
</comment>
<keyword evidence="2" id="KW-1185">Reference proteome</keyword>
<organism evidence="1 2">
    <name type="scientific">Stieleria varia</name>
    <dbReference type="NCBI Taxonomy" id="2528005"/>
    <lineage>
        <taxon>Bacteria</taxon>
        <taxon>Pseudomonadati</taxon>
        <taxon>Planctomycetota</taxon>
        <taxon>Planctomycetia</taxon>
        <taxon>Pirellulales</taxon>
        <taxon>Pirellulaceae</taxon>
        <taxon>Stieleria</taxon>
    </lineage>
</organism>
<reference evidence="1 2" key="1">
    <citation type="submission" date="2019-02" db="EMBL/GenBank/DDBJ databases">
        <title>Deep-cultivation of Planctomycetes and their phenomic and genomic characterization uncovers novel biology.</title>
        <authorList>
            <person name="Wiegand S."/>
            <person name="Jogler M."/>
            <person name="Boedeker C."/>
            <person name="Pinto D."/>
            <person name="Vollmers J."/>
            <person name="Rivas-Marin E."/>
            <person name="Kohn T."/>
            <person name="Peeters S.H."/>
            <person name="Heuer A."/>
            <person name="Rast P."/>
            <person name="Oberbeckmann S."/>
            <person name="Bunk B."/>
            <person name="Jeske O."/>
            <person name="Meyerdierks A."/>
            <person name="Storesund J.E."/>
            <person name="Kallscheuer N."/>
            <person name="Luecker S."/>
            <person name="Lage O.M."/>
            <person name="Pohl T."/>
            <person name="Merkel B.J."/>
            <person name="Hornburger P."/>
            <person name="Mueller R.-W."/>
            <person name="Bruemmer F."/>
            <person name="Labrenz M."/>
            <person name="Spormann A.M."/>
            <person name="Op Den Camp H."/>
            <person name="Overmann J."/>
            <person name="Amann R."/>
            <person name="Jetten M.S.M."/>
            <person name="Mascher T."/>
            <person name="Medema M.H."/>
            <person name="Devos D.P."/>
            <person name="Kaster A.-K."/>
            <person name="Ovreas L."/>
            <person name="Rohde M."/>
            <person name="Galperin M.Y."/>
            <person name="Jogler C."/>
        </authorList>
    </citation>
    <scope>NUCLEOTIDE SEQUENCE [LARGE SCALE GENOMIC DNA]</scope>
    <source>
        <strain evidence="1 2">Pla52n</strain>
    </source>
</reference>
<proteinExistence type="predicted"/>
<dbReference type="EMBL" id="SJPN01000002">
    <property type="protein sequence ID" value="TWU06082.1"/>
    <property type="molecule type" value="Genomic_DNA"/>
</dbReference>
<gene>
    <name evidence="1" type="ORF">Pla52n_18020</name>
</gene>
<accession>A0A5C6B3H1</accession>
<name>A0A5C6B3H1_9BACT</name>
<evidence type="ECO:0000313" key="2">
    <source>
        <dbReference type="Proteomes" id="UP000320176"/>
    </source>
</evidence>
<sequence length="152" mass="17049">MRQVMIAGRNFFPKTNTTYCKIMTYFIVGPWLLVVMSSGCADQRHPIAFTKPAHVKVFDSLGIELALSTKEEQLIVTHLTNSVWKKGSGVPPSIPDYYIDFHAGDSLARKIEVYGLRILYDDTAGDYCIMDSFEDLVAHLEPAESSIDATQR</sequence>
<protein>
    <submittedName>
        <fullName evidence="1">Uncharacterized protein</fullName>
    </submittedName>
</protein>
<dbReference type="Proteomes" id="UP000320176">
    <property type="component" value="Unassembled WGS sequence"/>
</dbReference>
<evidence type="ECO:0000313" key="1">
    <source>
        <dbReference type="EMBL" id="TWU06082.1"/>
    </source>
</evidence>